<sequence length="124" mass="13012">MDGPQKPLIDIVPHCENPSLGSPLNGLTKSTKTKIPSGLFRDNRQPLSDWTFGTNPFSNPGADTDAARRVGCSRMAFVLSTVFASALSPLSGLGICATASSAFHLDGVLLESSPSAVVRLLVRS</sequence>
<dbReference type="AlphaFoldDB" id="S8EF92"/>
<protein>
    <submittedName>
        <fullName evidence="1">Uncharacterized protein</fullName>
    </submittedName>
</protein>
<evidence type="ECO:0000313" key="2">
    <source>
        <dbReference type="Proteomes" id="UP000015453"/>
    </source>
</evidence>
<dbReference type="EMBL" id="AUSU01000009">
    <property type="protein sequence ID" value="EPS74698.1"/>
    <property type="molecule type" value="Genomic_DNA"/>
</dbReference>
<organism evidence="1 2">
    <name type="scientific">Genlisea aurea</name>
    <dbReference type="NCBI Taxonomy" id="192259"/>
    <lineage>
        <taxon>Eukaryota</taxon>
        <taxon>Viridiplantae</taxon>
        <taxon>Streptophyta</taxon>
        <taxon>Embryophyta</taxon>
        <taxon>Tracheophyta</taxon>
        <taxon>Spermatophyta</taxon>
        <taxon>Magnoliopsida</taxon>
        <taxon>eudicotyledons</taxon>
        <taxon>Gunneridae</taxon>
        <taxon>Pentapetalae</taxon>
        <taxon>asterids</taxon>
        <taxon>lamiids</taxon>
        <taxon>Lamiales</taxon>
        <taxon>Lentibulariaceae</taxon>
        <taxon>Genlisea</taxon>
    </lineage>
</organism>
<evidence type="ECO:0000313" key="1">
    <source>
        <dbReference type="EMBL" id="EPS74698.1"/>
    </source>
</evidence>
<proteinExistence type="predicted"/>
<accession>S8EF92</accession>
<dbReference type="Proteomes" id="UP000015453">
    <property type="component" value="Unassembled WGS sequence"/>
</dbReference>
<name>S8EF92_9LAMI</name>
<keyword evidence="2" id="KW-1185">Reference proteome</keyword>
<gene>
    <name evidence="1" type="ORF">M569_00073</name>
</gene>
<reference evidence="1 2" key="1">
    <citation type="journal article" date="2013" name="BMC Genomics">
        <title>The miniature genome of a carnivorous plant Genlisea aurea contains a low number of genes and short non-coding sequences.</title>
        <authorList>
            <person name="Leushkin E.V."/>
            <person name="Sutormin R.A."/>
            <person name="Nabieva E.R."/>
            <person name="Penin A.A."/>
            <person name="Kondrashov A.S."/>
            <person name="Logacheva M.D."/>
        </authorList>
    </citation>
    <scope>NUCLEOTIDE SEQUENCE [LARGE SCALE GENOMIC DNA]</scope>
</reference>
<comment type="caution">
    <text evidence="1">The sequence shown here is derived from an EMBL/GenBank/DDBJ whole genome shotgun (WGS) entry which is preliminary data.</text>
</comment>